<comment type="similarity">
    <text evidence="2">Belongs to the NXF family.</text>
</comment>
<dbReference type="GO" id="GO:0016973">
    <property type="term" value="P:poly(A)+ mRNA export from nucleus"/>
    <property type="evidence" value="ECO:0007669"/>
    <property type="project" value="TreeGrafter"/>
</dbReference>
<dbReference type="PROSITE" id="PS51450">
    <property type="entry name" value="LRR"/>
    <property type="match status" value="1"/>
</dbReference>
<evidence type="ECO:0000313" key="11">
    <source>
        <dbReference type="Proteomes" id="UP001168821"/>
    </source>
</evidence>
<comment type="caution">
    <text evidence="10">The sequence shown here is derived from an EMBL/GenBank/DDBJ whole genome shotgun (WGS) entry which is preliminary data.</text>
</comment>
<dbReference type="InterPro" id="IPR032710">
    <property type="entry name" value="NTF2-like_dom_sf"/>
</dbReference>
<comment type="subcellular location">
    <subcellularLocation>
        <location evidence="1">Nucleus</location>
    </subcellularLocation>
</comment>
<dbReference type="EMBL" id="JALNTZ010000003">
    <property type="protein sequence ID" value="KAJ3657785.1"/>
    <property type="molecule type" value="Genomic_DNA"/>
</dbReference>
<dbReference type="Proteomes" id="UP001168821">
    <property type="component" value="Unassembled WGS sequence"/>
</dbReference>
<gene>
    <name evidence="10" type="ORF">Zmor_009566</name>
</gene>
<evidence type="ECO:0000256" key="1">
    <source>
        <dbReference type="ARBA" id="ARBA00004123"/>
    </source>
</evidence>
<dbReference type="Pfam" id="PF22602">
    <property type="entry name" value="NXF_NTF2"/>
    <property type="match status" value="1"/>
</dbReference>
<dbReference type="GO" id="GO:0003723">
    <property type="term" value="F:RNA binding"/>
    <property type="evidence" value="ECO:0007669"/>
    <property type="project" value="TreeGrafter"/>
</dbReference>
<dbReference type="SUPFAM" id="SSF46934">
    <property type="entry name" value="UBA-like"/>
    <property type="match status" value="1"/>
</dbReference>
<keyword evidence="5" id="KW-0677">Repeat</keyword>
<dbReference type="GO" id="GO:0005634">
    <property type="term" value="C:nucleus"/>
    <property type="evidence" value="ECO:0007669"/>
    <property type="project" value="UniProtKB-SubCell"/>
</dbReference>
<dbReference type="InterPro" id="IPR001611">
    <property type="entry name" value="Leu-rich_rpt"/>
</dbReference>
<dbReference type="InterPro" id="IPR005637">
    <property type="entry name" value="TAP_C_dom"/>
</dbReference>
<dbReference type="InterPro" id="IPR018222">
    <property type="entry name" value="Nuclear_transport_factor_2_euk"/>
</dbReference>
<dbReference type="PROSITE" id="PS51281">
    <property type="entry name" value="TAP_C"/>
    <property type="match status" value="1"/>
</dbReference>
<sequence>MALRTTAQSPNSITIDEAHLGLVPTNKLALDIPAYWHKFIISNVHGLKRNDVLKILFDYLKPLEFIPLCYTEDAEGAFFFARMCADPVEKFCSDNLTIPNPSDETQPFKLTIVLKYSSTNMVKVDLTENLLSVLQKRFKNKNLCLDKFHDDADLSEFFFLSQPKLLAFVLNVAKNLKPGGIKLSNNEIETLDAFQIMRSGSITSLDLRQNLLRDLAELEYLQHFNLTELWLEGNPLCDLYDEYNYVQQVIKYCPKIEKLDGFLLRQNGVPSFRRNFLCDVSAYEVVNHFLERYFPTYDSKNFIKLETFYQKDALFSLTADFFHKQLSSPSSQVFAYKIYSRNLLLPPHDSTRNLYIGSTEIMRLFNILPRSEHDPYSFTVDVLYHTHKCITLVVTGVFREIPNTERMLGFNRYFVLECRDYTYRIANEQMHVFNALTSQQISAFKKPSIFQEARSPFQRSQMVDTFAIITNLTKDWAKMFLEECHYNLKHAMLLFVDMYKGDKIPLRGFKNADEA</sequence>
<dbReference type="Gene3D" id="3.10.450.50">
    <property type="match status" value="1"/>
</dbReference>
<dbReference type="InterPro" id="IPR030217">
    <property type="entry name" value="NXF_fam"/>
</dbReference>
<feature type="domain" description="NTF2" evidence="8">
    <location>
        <begin position="285"/>
        <end position="432"/>
    </location>
</feature>
<dbReference type="Gene3D" id="3.80.10.10">
    <property type="entry name" value="Ribonuclease Inhibitor"/>
    <property type="match status" value="1"/>
</dbReference>
<dbReference type="SUPFAM" id="SSF54427">
    <property type="entry name" value="NTF2-like"/>
    <property type="match status" value="1"/>
</dbReference>
<organism evidence="10 11">
    <name type="scientific">Zophobas morio</name>
    <dbReference type="NCBI Taxonomy" id="2755281"/>
    <lineage>
        <taxon>Eukaryota</taxon>
        <taxon>Metazoa</taxon>
        <taxon>Ecdysozoa</taxon>
        <taxon>Arthropoda</taxon>
        <taxon>Hexapoda</taxon>
        <taxon>Insecta</taxon>
        <taxon>Pterygota</taxon>
        <taxon>Neoptera</taxon>
        <taxon>Endopterygota</taxon>
        <taxon>Coleoptera</taxon>
        <taxon>Polyphaga</taxon>
        <taxon>Cucujiformia</taxon>
        <taxon>Tenebrionidae</taxon>
        <taxon>Zophobas</taxon>
    </lineage>
</organism>
<evidence type="ECO:0000256" key="2">
    <source>
        <dbReference type="ARBA" id="ARBA00009285"/>
    </source>
</evidence>
<dbReference type="Pfam" id="PF24048">
    <property type="entry name" value="LRR_NXF1-5"/>
    <property type="match status" value="1"/>
</dbReference>
<dbReference type="InterPro" id="IPR002075">
    <property type="entry name" value="NTF2_dom"/>
</dbReference>
<keyword evidence="7" id="KW-0539">Nucleus</keyword>
<feature type="domain" description="TAP-C" evidence="9">
    <location>
        <begin position="457"/>
        <end position="512"/>
    </location>
</feature>
<dbReference type="InterPro" id="IPR057125">
    <property type="entry name" value="NXF1/2/3/5-like_LRR"/>
</dbReference>
<accession>A0AA38MI55</accession>
<evidence type="ECO:0000256" key="6">
    <source>
        <dbReference type="ARBA" id="ARBA00022816"/>
    </source>
</evidence>
<dbReference type="SUPFAM" id="SSF52058">
    <property type="entry name" value="L domain-like"/>
    <property type="match status" value="1"/>
</dbReference>
<name>A0AA38MI55_9CUCU</name>
<keyword evidence="4" id="KW-0433">Leucine-rich repeat</keyword>
<keyword evidence="11" id="KW-1185">Reference proteome</keyword>
<dbReference type="InterPro" id="IPR032675">
    <property type="entry name" value="LRR_dom_sf"/>
</dbReference>
<dbReference type="PANTHER" id="PTHR10662">
    <property type="entry name" value="NUCLEAR RNA EXPORT FACTOR"/>
    <property type="match status" value="1"/>
</dbReference>
<evidence type="ECO:0008006" key="12">
    <source>
        <dbReference type="Google" id="ProtNLM"/>
    </source>
</evidence>
<proteinExistence type="inferred from homology"/>
<evidence type="ECO:0000256" key="4">
    <source>
        <dbReference type="ARBA" id="ARBA00022614"/>
    </source>
</evidence>
<reference evidence="10" key="1">
    <citation type="journal article" date="2023" name="G3 (Bethesda)">
        <title>Whole genome assemblies of Zophobas morio and Tenebrio molitor.</title>
        <authorList>
            <person name="Kaur S."/>
            <person name="Stinson S.A."/>
            <person name="diCenzo G.C."/>
        </authorList>
    </citation>
    <scope>NUCLEOTIDE SEQUENCE</scope>
    <source>
        <strain evidence="10">QUZm001</strain>
    </source>
</reference>
<dbReference type="Pfam" id="PF03943">
    <property type="entry name" value="TAP_C"/>
    <property type="match status" value="1"/>
</dbReference>
<dbReference type="Gene3D" id="1.10.8.10">
    <property type="entry name" value="DNA helicase RuvA subunit, C-terminal domain"/>
    <property type="match status" value="1"/>
</dbReference>
<dbReference type="InterPro" id="IPR009060">
    <property type="entry name" value="UBA-like_sf"/>
</dbReference>
<evidence type="ECO:0000256" key="5">
    <source>
        <dbReference type="ARBA" id="ARBA00022737"/>
    </source>
</evidence>
<evidence type="ECO:0000256" key="7">
    <source>
        <dbReference type="ARBA" id="ARBA00023242"/>
    </source>
</evidence>
<evidence type="ECO:0000256" key="3">
    <source>
        <dbReference type="ARBA" id="ARBA00022448"/>
    </source>
</evidence>
<protein>
    <recommendedName>
        <fullName evidence="12">Nuclear RNA export factor 2</fullName>
    </recommendedName>
</protein>
<dbReference type="PROSITE" id="PS50177">
    <property type="entry name" value="NTF2_DOMAIN"/>
    <property type="match status" value="1"/>
</dbReference>
<dbReference type="PANTHER" id="PTHR10662:SF22">
    <property type="entry name" value="NUCLEAR RNA EXPORT FACTOR 1"/>
    <property type="match status" value="1"/>
</dbReference>
<keyword evidence="6" id="KW-0509">mRNA transport</keyword>
<keyword evidence="3" id="KW-0813">Transport</keyword>
<evidence type="ECO:0000313" key="10">
    <source>
        <dbReference type="EMBL" id="KAJ3657785.1"/>
    </source>
</evidence>
<dbReference type="AlphaFoldDB" id="A0AA38MI55"/>
<evidence type="ECO:0000259" key="8">
    <source>
        <dbReference type="PROSITE" id="PS50177"/>
    </source>
</evidence>
<evidence type="ECO:0000259" key="9">
    <source>
        <dbReference type="PROSITE" id="PS51281"/>
    </source>
</evidence>